<protein>
    <recommendedName>
        <fullName evidence="4">Uncharacterized methyltransferase KHA91_20205</fullName>
        <ecNumber evidence="4">2.1.1.-</ecNumber>
    </recommendedName>
</protein>
<dbReference type="GO" id="GO:0008757">
    <property type="term" value="F:S-adenosylmethionine-dependent methyltransferase activity"/>
    <property type="evidence" value="ECO:0007669"/>
    <property type="project" value="UniProtKB-UniRule"/>
</dbReference>
<comment type="caution">
    <text evidence="6">The sequence shown here is derived from an EMBL/GenBank/DDBJ whole genome shotgun (WGS) entry which is preliminary data.</text>
</comment>
<evidence type="ECO:0000256" key="2">
    <source>
        <dbReference type="ARBA" id="ARBA00022679"/>
    </source>
</evidence>
<dbReference type="SUPFAM" id="SSF53335">
    <property type="entry name" value="S-adenosyl-L-methionine-dependent methyltransferases"/>
    <property type="match status" value="1"/>
</dbReference>
<keyword evidence="1 4" id="KW-0489">Methyltransferase</keyword>
<comment type="function">
    <text evidence="4">Could be a S-adenosyl-L-methionine-dependent methyltransferase.</text>
</comment>
<sequence>MATDFNELFDEWSSSYDETVAGHDPEYNEVFRLYSHILEEVSNKSKGNVIEFGVGTGNLTEKLLNSGKQVYGVEPSAGMRKVAKEKLPDLILKEGDFLNFPHPTETTDTIVSTYAFHHLTDEEKSAAIKQYSLILNDNGKIVFADTVFADITAKNNMIISAESKGYHRLANDLKTEFYTTIPVLKEIFESHGFTVSFTQKNDFVWIIEAIKQRSV</sequence>
<dbReference type="Gene3D" id="3.40.50.150">
    <property type="entry name" value="Vaccinia Virus protein VP39"/>
    <property type="match status" value="1"/>
</dbReference>
<dbReference type="HAMAP" id="MF_02100">
    <property type="entry name" value="Methyltr_YrrT"/>
    <property type="match status" value="1"/>
</dbReference>
<evidence type="ECO:0000313" key="7">
    <source>
        <dbReference type="Proteomes" id="UP000676456"/>
    </source>
</evidence>
<dbReference type="RefSeq" id="WP_213100083.1">
    <property type="nucleotide sequence ID" value="NZ_JAGYPN010000007.1"/>
</dbReference>
<feature type="binding site" evidence="4">
    <location>
        <position position="74"/>
    </location>
    <ligand>
        <name>S-adenosyl-L-methionine</name>
        <dbReference type="ChEBI" id="CHEBI:59789"/>
    </ligand>
</feature>
<evidence type="ECO:0000256" key="3">
    <source>
        <dbReference type="ARBA" id="ARBA00022691"/>
    </source>
</evidence>
<evidence type="ECO:0000313" key="6">
    <source>
        <dbReference type="EMBL" id="MBS4225021.1"/>
    </source>
</evidence>
<dbReference type="Proteomes" id="UP000676456">
    <property type="component" value="Unassembled WGS sequence"/>
</dbReference>
<accession>A0A942UP62</accession>
<evidence type="ECO:0000256" key="1">
    <source>
        <dbReference type="ARBA" id="ARBA00022603"/>
    </source>
</evidence>
<organism evidence="6 7">
    <name type="scientific">Lederbergia citrea</name>
    <dbReference type="NCBI Taxonomy" id="2833581"/>
    <lineage>
        <taxon>Bacteria</taxon>
        <taxon>Bacillati</taxon>
        <taxon>Bacillota</taxon>
        <taxon>Bacilli</taxon>
        <taxon>Bacillales</taxon>
        <taxon>Bacillaceae</taxon>
        <taxon>Lederbergia</taxon>
    </lineage>
</organism>
<dbReference type="CDD" id="cd02440">
    <property type="entry name" value="AdoMet_MTases"/>
    <property type="match status" value="1"/>
</dbReference>
<proteinExistence type="inferred from homology"/>
<feature type="binding site" evidence="4">
    <location>
        <position position="53"/>
    </location>
    <ligand>
        <name>S-adenosyl-L-methionine</name>
        <dbReference type="ChEBI" id="CHEBI:59789"/>
    </ligand>
</feature>
<dbReference type="AlphaFoldDB" id="A0A942UP62"/>
<dbReference type="EC" id="2.1.1.-" evidence="4"/>
<dbReference type="PANTHER" id="PTHR43861">
    <property type="entry name" value="TRANS-ACONITATE 2-METHYLTRANSFERASE-RELATED"/>
    <property type="match status" value="1"/>
</dbReference>
<dbReference type="EMBL" id="JAGYPN010000007">
    <property type="protein sequence ID" value="MBS4225021.1"/>
    <property type="molecule type" value="Genomic_DNA"/>
</dbReference>
<feature type="binding site" evidence="4">
    <location>
        <position position="96"/>
    </location>
    <ligand>
        <name>S-adenosyl-L-methionine</name>
        <dbReference type="ChEBI" id="CHEBI:59789"/>
    </ligand>
</feature>
<dbReference type="Pfam" id="PF13649">
    <property type="entry name" value="Methyltransf_25"/>
    <property type="match status" value="1"/>
</dbReference>
<keyword evidence="2 4" id="KW-0808">Transferase</keyword>
<name>A0A942UP62_9BACI</name>
<evidence type="ECO:0000256" key="4">
    <source>
        <dbReference type="HAMAP-Rule" id="MF_02100"/>
    </source>
</evidence>
<evidence type="ECO:0000259" key="5">
    <source>
        <dbReference type="Pfam" id="PF13649"/>
    </source>
</evidence>
<keyword evidence="7" id="KW-1185">Reference proteome</keyword>
<dbReference type="GO" id="GO:0032259">
    <property type="term" value="P:methylation"/>
    <property type="evidence" value="ECO:0007669"/>
    <property type="project" value="UniProtKB-KW"/>
</dbReference>
<keyword evidence="3 4" id="KW-0949">S-adenosyl-L-methionine</keyword>
<dbReference type="InterPro" id="IPR041698">
    <property type="entry name" value="Methyltransf_25"/>
</dbReference>
<dbReference type="InterPro" id="IPR029063">
    <property type="entry name" value="SAM-dependent_MTases_sf"/>
</dbReference>
<feature type="domain" description="Methyltransferase" evidence="5">
    <location>
        <begin position="49"/>
        <end position="139"/>
    </location>
</feature>
<dbReference type="InterPro" id="IPR023553">
    <property type="entry name" value="Uncharacterised_MeTfrase_YrrT"/>
</dbReference>
<comment type="similarity">
    <text evidence="4">Belongs to the methyltransferase superfamily. YrrT family.</text>
</comment>
<gene>
    <name evidence="6" type="ORF">KHA91_20205</name>
</gene>
<reference evidence="6 7" key="1">
    <citation type="submission" date="2021-05" db="EMBL/GenBank/DDBJ databases">
        <title>Novel Bacillus species.</title>
        <authorList>
            <person name="Liu G."/>
        </authorList>
    </citation>
    <scope>NUCLEOTIDE SEQUENCE [LARGE SCALE GENOMIC DNA]</scope>
    <source>
        <strain evidence="6 7">FJAT-49682</strain>
    </source>
</reference>